<comment type="function">
    <text evidence="3">Catalyzes the condensation of isopentenyl diphosphate (IPP) with allylic pyrophosphates generating different type of terpenoids.</text>
</comment>
<keyword evidence="1 3" id="KW-0808">Transferase</keyword>
<feature type="binding site" evidence="3">
    <location>
        <position position="224"/>
    </location>
    <ligand>
        <name>Mg(2+)</name>
        <dbReference type="ChEBI" id="CHEBI:18420"/>
    </ligand>
</feature>
<accession>A0A563DQI9</accession>
<feature type="binding site" evidence="3">
    <location>
        <position position="38"/>
    </location>
    <ligand>
        <name>Mg(2+)</name>
        <dbReference type="ChEBI" id="CHEBI:18420"/>
    </ligand>
</feature>
<evidence type="ECO:0000256" key="2">
    <source>
        <dbReference type="ARBA" id="ARBA00038453"/>
    </source>
</evidence>
<dbReference type="GO" id="GO:0000287">
    <property type="term" value="F:magnesium ion binding"/>
    <property type="evidence" value="ECO:0007669"/>
    <property type="project" value="UniProtKB-UniRule"/>
</dbReference>
<comment type="similarity">
    <text evidence="2">Belongs to the UPP synthase family. Z-FPP synthase subfamily.</text>
</comment>
<feature type="binding site" evidence="3">
    <location>
        <begin position="84"/>
        <end position="86"/>
    </location>
    <ligand>
        <name>substrate</name>
    </ligand>
</feature>
<keyword evidence="3" id="KW-0479">Metal-binding</keyword>
<reference evidence="5 6" key="2">
    <citation type="submission" date="2019-08" db="EMBL/GenBank/DDBJ databases">
        <title>Jejuicoccus antrihumi gen. nov., sp. nov., a new member of the family Dermacoccaceae isolated from a cave.</title>
        <authorList>
            <person name="Schumann P."/>
            <person name="Kim I.S."/>
        </authorList>
    </citation>
    <scope>NUCLEOTIDE SEQUENCE [LARGE SCALE GENOMIC DNA]</scope>
    <source>
        <strain evidence="5 6">C5-26</strain>
    </source>
</reference>
<dbReference type="InterPro" id="IPR001441">
    <property type="entry name" value="UPP_synth-like"/>
</dbReference>
<evidence type="ECO:0000256" key="4">
    <source>
        <dbReference type="SAM" id="MobiDB-lite"/>
    </source>
</evidence>
<dbReference type="EMBL" id="VCQV01000072">
    <property type="protein sequence ID" value="TWP32490.1"/>
    <property type="molecule type" value="Genomic_DNA"/>
</dbReference>
<dbReference type="EC" id="2.5.1.-" evidence="3"/>
<comment type="cofactor">
    <cofactor evidence="3">
        <name>Mg(2+)</name>
        <dbReference type="ChEBI" id="CHEBI:18420"/>
    </cofactor>
    <text evidence="3">Binds 2 magnesium ions per subunit.</text>
</comment>
<comment type="caution">
    <text evidence="3">Lacks conserved residue(s) required for the propagation of feature annotation.</text>
</comment>
<dbReference type="HAMAP" id="MF_01139">
    <property type="entry name" value="ISPT"/>
    <property type="match status" value="1"/>
</dbReference>
<dbReference type="AlphaFoldDB" id="A0A563DQI9"/>
<feature type="active site" description="Proton acceptor" evidence="3">
    <location>
        <position position="87"/>
    </location>
</feature>
<dbReference type="PROSITE" id="PS01066">
    <property type="entry name" value="UPP_SYNTHASE"/>
    <property type="match status" value="1"/>
</dbReference>
<dbReference type="GO" id="GO:0005886">
    <property type="term" value="C:plasma membrane"/>
    <property type="evidence" value="ECO:0007669"/>
    <property type="project" value="TreeGrafter"/>
</dbReference>
<evidence type="ECO:0000256" key="1">
    <source>
        <dbReference type="ARBA" id="ARBA00022679"/>
    </source>
</evidence>
<feature type="binding site" evidence="3">
    <location>
        <position position="205"/>
    </location>
    <ligand>
        <name>substrate</name>
    </ligand>
</feature>
<proteinExistence type="inferred from homology"/>
<dbReference type="GO" id="GO:0033850">
    <property type="term" value="F:Z-farnesyl diphosphate synthase activity"/>
    <property type="evidence" value="ECO:0007669"/>
    <property type="project" value="TreeGrafter"/>
</dbReference>
<feature type="binding site" evidence="3">
    <location>
        <position position="43"/>
    </location>
    <ligand>
        <name>substrate</name>
    </ligand>
</feature>
<dbReference type="SUPFAM" id="SSF64005">
    <property type="entry name" value="Undecaprenyl diphosphate synthase"/>
    <property type="match status" value="1"/>
</dbReference>
<comment type="caution">
    <text evidence="5">The sequence shown here is derived from an EMBL/GenBank/DDBJ whole genome shotgun (WGS) entry which is preliminary data.</text>
</comment>
<feature type="compositionally biased region" description="Basic and acidic residues" evidence="4">
    <location>
        <begin position="8"/>
        <end position="17"/>
    </location>
</feature>
<protein>
    <recommendedName>
        <fullName evidence="3">Isoprenyl transferase</fullName>
        <ecNumber evidence="3">2.5.1.-</ecNumber>
    </recommendedName>
</protein>
<dbReference type="GO" id="GO:0045547">
    <property type="term" value="F:ditrans,polycis-polyprenyl diphosphate synthase [(2E,6E)-farnesyl diphosphate specific] activity"/>
    <property type="evidence" value="ECO:0007669"/>
    <property type="project" value="TreeGrafter"/>
</dbReference>
<evidence type="ECO:0000313" key="6">
    <source>
        <dbReference type="Proteomes" id="UP000320244"/>
    </source>
</evidence>
<dbReference type="InterPro" id="IPR036424">
    <property type="entry name" value="UPP_synth-like_sf"/>
</dbReference>
<dbReference type="CDD" id="cd00475">
    <property type="entry name" value="Cis_IPPS"/>
    <property type="match status" value="1"/>
</dbReference>
<feature type="binding site" evidence="3">
    <location>
        <position position="56"/>
    </location>
    <ligand>
        <name>substrate</name>
    </ligand>
</feature>
<reference evidence="5 6" key="1">
    <citation type="submission" date="2019-05" db="EMBL/GenBank/DDBJ databases">
        <authorList>
            <person name="Lee S.D."/>
        </authorList>
    </citation>
    <scope>NUCLEOTIDE SEQUENCE [LARGE SCALE GENOMIC DNA]</scope>
    <source>
        <strain evidence="5 6">C5-26</strain>
    </source>
</reference>
<feature type="binding site" evidence="3">
    <location>
        <position position="91"/>
    </location>
    <ligand>
        <name>substrate</name>
    </ligand>
</feature>
<dbReference type="Proteomes" id="UP000320244">
    <property type="component" value="Unassembled WGS sequence"/>
</dbReference>
<evidence type="ECO:0000256" key="3">
    <source>
        <dbReference type="HAMAP-Rule" id="MF_01139"/>
    </source>
</evidence>
<dbReference type="PANTHER" id="PTHR10291:SF43">
    <property type="entry name" value="DEHYDRODOLICHYL DIPHOSPHATE SYNTHASE COMPLEX SUBUNIT DHDDS"/>
    <property type="match status" value="1"/>
</dbReference>
<dbReference type="Gene3D" id="3.40.1180.10">
    <property type="entry name" value="Decaprenyl diphosphate synthase-like"/>
    <property type="match status" value="1"/>
</dbReference>
<evidence type="ECO:0000313" key="5">
    <source>
        <dbReference type="EMBL" id="TWP32490.1"/>
    </source>
</evidence>
<feature type="binding site" evidence="3">
    <location>
        <begin position="211"/>
        <end position="213"/>
    </location>
    <ligand>
        <name>substrate</name>
    </ligand>
</feature>
<organism evidence="5 6">
    <name type="scientific">Leekyejoonella antrihumi</name>
    <dbReference type="NCBI Taxonomy" id="1660198"/>
    <lineage>
        <taxon>Bacteria</taxon>
        <taxon>Bacillati</taxon>
        <taxon>Actinomycetota</taxon>
        <taxon>Actinomycetes</taxon>
        <taxon>Micrococcales</taxon>
        <taxon>Dermacoccaceae</taxon>
        <taxon>Leekyejoonella</taxon>
    </lineage>
</organism>
<feature type="active site" evidence="3">
    <location>
        <position position="38"/>
    </location>
</feature>
<dbReference type="GO" id="GO:0016094">
    <property type="term" value="P:polyprenol biosynthetic process"/>
    <property type="evidence" value="ECO:0007669"/>
    <property type="project" value="TreeGrafter"/>
</dbReference>
<feature type="region of interest" description="Disordered" evidence="4">
    <location>
        <begin position="1"/>
        <end position="20"/>
    </location>
</feature>
<keyword evidence="6" id="KW-1185">Reference proteome</keyword>
<dbReference type="InterPro" id="IPR018520">
    <property type="entry name" value="UPP_synth-like_CS"/>
</dbReference>
<dbReference type="NCBIfam" id="TIGR00055">
    <property type="entry name" value="uppS"/>
    <property type="match status" value="1"/>
</dbReference>
<sequence length="259" mass="28683">MRVSRQTDGVKTRHGAEPDDAAECRTGVAPRHVGLIMDGNRRWARAAGYASPSIGHKIGADHLGDFLDWLHARGIDHASVYVLSADNIRKRESAEVNYLFELIRTVVPMKVQNSRRWQLHIAGDLELLPSTCRDALRDAQSATAGRSGHLTLAIGYDPKHEVAQAVRQVLRKSPSTEVLESDHLTAAITAAMPGGPVKDIDLVIRTSGEQRMSGFFPWQSQHAEIHVSKKMWPAFTEHDLDLAISDYQARTTRSEPARS</sequence>
<feature type="binding site" evidence="3">
    <location>
        <begin position="39"/>
        <end position="42"/>
    </location>
    <ligand>
        <name>substrate</name>
    </ligand>
</feature>
<dbReference type="Pfam" id="PF01255">
    <property type="entry name" value="Prenyltransf"/>
    <property type="match status" value="1"/>
</dbReference>
<gene>
    <name evidence="5" type="primary">uppS</name>
    <name evidence="5" type="ORF">FGL98_24095</name>
</gene>
<comment type="subunit">
    <text evidence="3">Homodimer.</text>
</comment>
<name>A0A563DQI9_9MICO</name>
<dbReference type="OrthoDB" id="3774674at2"/>
<keyword evidence="3" id="KW-0460">Magnesium</keyword>
<dbReference type="PANTHER" id="PTHR10291">
    <property type="entry name" value="DEHYDRODOLICHYL DIPHOSPHATE SYNTHASE FAMILY MEMBER"/>
    <property type="match status" value="1"/>
</dbReference>